<keyword evidence="3" id="KW-1185">Reference proteome</keyword>
<keyword evidence="1" id="KW-0472">Membrane</keyword>
<sequence length="49" mass="5429">MGLWWITLIGLVVIMLIAGGTIMHFLSQALNTEDANRVDKINNNDSNQS</sequence>
<evidence type="ECO:0000313" key="2">
    <source>
        <dbReference type="EMBL" id="GHI00253.1"/>
    </source>
</evidence>
<keyword evidence="1" id="KW-0812">Transmembrane</keyword>
<feature type="transmembrane region" description="Helical" evidence="1">
    <location>
        <begin position="6"/>
        <end position="27"/>
    </location>
</feature>
<reference evidence="2 3" key="1">
    <citation type="journal article" date="2022" name="Int. J. Syst. Evol. Microbiol.">
        <title>Neobacillus kokaensis sp. nov., isolated from soil.</title>
        <authorList>
            <person name="Yuki K."/>
            <person name="Matsubara H."/>
            <person name="Yamaguchi S."/>
        </authorList>
    </citation>
    <scope>NUCLEOTIDE SEQUENCE [LARGE SCALE GENOMIC DNA]</scope>
    <source>
        <strain evidence="2 3">LOB 377</strain>
    </source>
</reference>
<dbReference type="Proteomes" id="UP000637074">
    <property type="component" value="Unassembled WGS sequence"/>
</dbReference>
<dbReference type="RefSeq" id="WP_191275542.1">
    <property type="nucleotide sequence ID" value="NZ_BNDS01000020.1"/>
</dbReference>
<proteinExistence type="predicted"/>
<evidence type="ECO:0000313" key="3">
    <source>
        <dbReference type="Proteomes" id="UP000637074"/>
    </source>
</evidence>
<accession>A0ABQ3N943</accession>
<comment type="caution">
    <text evidence="2">The sequence shown here is derived from an EMBL/GenBank/DDBJ whole genome shotgun (WGS) entry which is preliminary data.</text>
</comment>
<organism evidence="2 3">
    <name type="scientific">Neobacillus kokaensis</name>
    <dbReference type="NCBI Taxonomy" id="2759023"/>
    <lineage>
        <taxon>Bacteria</taxon>
        <taxon>Bacillati</taxon>
        <taxon>Bacillota</taxon>
        <taxon>Bacilli</taxon>
        <taxon>Bacillales</taxon>
        <taxon>Bacillaceae</taxon>
        <taxon>Neobacillus</taxon>
    </lineage>
</organism>
<evidence type="ECO:0000256" key="1">
    <source>
        <dbReference type="SAM" id="Phobius"/>
    </source>
</evidence>
<evidence type="ECO:0008006" key="4">
    <source>
        <dbReference type="Google" id="ProtNLM"/>
    </source>
</evidence>
<protein>
    <recommendedName>
        <fullName evidence="4">YtzI protein</fullName>
    </recommendedName>
</protein>
<dbReference type="EMBL" id="BNDS01000020">
    <property type="protein sequence ID" value="GHI00253.1"/>
    <property type="molecule type" value="Genomic_DNA"/>
</dbReference>
<name>A0ABQ3N943_9BACI</name>
<gene>
    <name evidence="2" type="ORF">AM1BK_37950</name>
</gene>
<keyword evidence="1" id="KW-1133">Transmembrane helix</keyword>